<comment type="caution">
    <text evidence="2">The sequence shown here is derived from an EMBL/GenBank/DDBJ whole genome shotgun (WGS) entry which is preliminary data.</text>
</comment>
<evidence type="ECO:0000313" key="3">
    <source>
        <dbReference type="Proteomes" id="UP001399917"/>
    </source>
</evidence>
<dbReference type="Pfam" id="PF02643">
    <property type="entry name" value="DUF192"/>
    <property type="match status" value="1"/>
</dbReference>
<dbReference type="PANTHER" id="PTHR37953">
    <property type="entry name" value="UPF0127 PROTEIN MJ1496"/>
    <property type="match status" value="1"/>
</dbReference>
<gene>
    <name evidence="2" type="ORF">GCM10022404_24060</name>
</gene>
<sequence length="159" mass="17017">MLTRHALTAAALCFLGTAAVGQSVCDPSEVIVTSGATQVRFSVEIADDASERSLGLMHRETLPRSSGMLFIYDELRPVSFWMQNTLIPLDIIFVDEKGIVVRVHENAVPLDRTQIPSGAPVRAVLEVNGGLSAALGIQKGATLRHPAFGFDAEDACLAQ</sequence>
<proteinExistence type="predicted"/>
<accession>A0ABP7KD05</accession>
<feature type="signal peptide" evidence="1">
    <location>
        <begin position="1"/>
        <end position="21"/>
    </location>
</feature>
<protein>
    <submittedName>
        <fullName evidence="2">DUF192 domain-containing protein</fullName>
    </submittedName>
</protein>
<evidence type="ECO:0000313" key="2">
    <source>
        <dbReference type="EMBL" id="GAA3873406.1"/>
    </source>
</evidence>
<dbReference type="Gene3D" id="2.60.120.1140">
    <property type="entry name" value="Protein of unknown function DUF192"/>
    <property type="match status" value="1"/>
</dbReference>
<dbReference type="EMBL" id="BAABDF010000007">
    <property type="protein sequence ID" value="GAA3873406.1"/>
    <property type="molecule type" value="Genomic_DNA"/>
</dbReference>
<dbReference type="InterPro" id="IPR038695">
    <property type="entry name" value="Saro_0823-like_sf"/>
</dbReference>
<keyword evidence="3" id="KW-1185">Reference proteome</keyword>
<feature type="chain" id="PRO_5045203134" evidence="1">
    <location>
        <begin position="22"/>
        <end position="159"/>
    </location>
</feature>
<name>A0ABP7KD05_9RHOB</name>
<organism evidence="2 3">
    <name type="scientific">Celeribacter arenosi</name>
    <dbReference type="NCBI Taxonomy" id="792649"/>
    <lineage>
        <taxon>Bacteria</taxon>
        <taxon>Pseudomonadati</taxon>
        <taxon>Pseudomonadota</taxon>
        <taxon>Alphaproteobacteria</taxon>
        <taxon>Rhodobacterales</taxon>
        <taxon>Roseobacteraceae</taxon>
        <taxon>Celeribacter</taxon>
    </lineage>
</organism>
<dbReference type="InterPro" id="IPR003795">
    <property type="entry name" value="DUF192"/>
</dbReference>
<keyword evidence="1" id="KW-0732">Signal</keyword>
<reference evidence="3" key="1">
    <citation type="journal article" date="2019" name="Int. J. Syst. Evol. Microbiol.">
        <title>The Global Catalogue of Microorganisms (GCM) 10K type strain sequencing project: providing services to taxonomists for standard genome sequencing and annotation.</title>
        <authorList>
            <consortium name="The Broad Institute Genomics Platform"/>
            <consortium name="The Broad Institute Genome Sequencing Center for Infectious Disease"/>
            <person name="Wu L."/>
            <person name="Ma J."/>
        </authorList>
    </citation>
    <scope>NUCLEOTIDE SEQUENCE [LARGE SCALE GENOMIC DNA]</scope>
    <source>
        <strain evidence="3">JCM 17190</strain>
    </source>
</reference>
<evidence type="ECO:0000256" key="1">
    <source>
        <dbReference type="SAM" id="SignalP"/>
    </source>
</evidence>
<dbReference type="Proteomes" id="UP001399917">
    <property type="component" value="Unassembled WGS sequence"/>
</dbReference>
<dbReference type="PANTHER" id="PTHR37953:SF1">
    <property type="entry name" value="UPF0127 PROTEIN MJ1496"/>
    <property type="match status" value="1"/>
</dbReference>